<dbReference type="InterPro" id="IPR022476">
    <property type="entry name" value="Spore_YabP/YqfC"/>
</dbReference>
<protein>
    <submittedName>
        <fullName evidence="1">Sporulation protein YqfC</fullName>
    </submittedName>
</protein>
<dbReference type="Proteomes" id="UP000655830">
    <property type="component" value="Unassembled WGS sequence"/>
</dbReference>
<dbReference type="Gene3D" id="2.60.40.2000">
    <property type="match status" value="1"/>
</dbReference>
<evidence type="ECO:0000313" key="2">
    <source>
        <dbReference type="Proteomes" id="UP000655830"/>
    </source>
</evidence>
<comment type="caution">
    <text evidence="1">The sequence shown here is derived from an EMBL/GenBank/DDBJ whole genome shotgun (WGS) entry which is preliminary data.</text>
</comment>
<evidence type="ECO:0000313" key="1">
    <source>
        <dbReference type="EMBL" id="MBC8579318.1"/>
    </source>
</evidence>
<reference evidence="1" key="1">
    <citation type="submission" date="2020-08" db="EMBL/GenBank/DDBJ databases">
        <title>Genome public.</title>
        <authorList>
            <person name="Liu C."/>
            <person name="Sun Q."/>
        </authorList>
    </citation>
    <scope>NUCLEOTIDE SEQUENCE</scope>
    <source>
        <strain evidence="1">NSJ-12</strain>
    </source>
</reference>
<name>A0A926EJP7_9FIRM</name>
<sequence>MKKEKSDKKKEWILDMMESFEIPKETVLDVPIISLVGDREIVIENFISIVEYGDEVIRLKTQCGEFTIEGKNLEARSMDSEHIQIKGKIQALSFGNRG</sequence>
<dbReference type="InterPro" id="IPR038705">
    <property type="entry name" value="YabP_sf"/>
</dbReference>
<gene>
    <name evidence="1" type="ORF">H8718_07240</name>
</gene>
<proteinExistence type="predicted"/>
<keyword evidence="2" id="KW-1185">Reference proteome</keyword>
<dbReference type="RefSeq" id="WP_249332430.1">
    <property type="nucleotide sequence ID" value="NZ_JACRSY010000009.1"/>
</dbReference>
<organism evidence="1 2">
    <name type="scientific">Zhenhengia yiwuensis</name>
    <dbReference type="NCBI Taxonomy" id="2763666"/>
    <lineage>
        <taxon>Bacteria</taxon>
        <taxon>Bacillati</taxon>
        <taxon>Bacillota</taxon>
        <taxon>Clostridia</taxon>
        <taxon>Lachnospirales</taxon>
        <taxon>Lachnospiraceae</taxon>
        <taxon>Zhenhengia</taxon>
    </lineage>
</organism>
<dbReference type="EMBL" id="JACRSY010000009">
    <property type="protein sequence ID" value="MBC8579318.1"/>
    <property type="molecule type" value="Genomic_DNA"/>
</dbReference>
<dbReference type="AlphaFoldDB" id="A0A926EJP7"/>
<dbReference type="Pfam" id="PF07873">
    <property type="entry name" value="YabP"/>
    <property type="match status" value="1"/>
</dbReference>
<accession>A0A926EJP7</accession>